<dbReference type="PANTHER" id="PTHR11588">
    <property type="entry name" value="TUBULIN"/>
    <property type="match status" value="1"/>
</dbReference>
<evidence type="ECO:0000256" key="3">
    <source>
        <dbReference type="ARBA" id="ARBA00009636"/>
    </source>
</evidence>
<proteinExistence type="inferred from homology"/>
<dbReference type="GO" id="GO:0007017">
    <property type="term" value="P:microtubule-based process"/>
    <property type="evidence" value="ECO:0007669"/>
    <property type="project" value="InterPro"/>
</dbReference>
<evidence type="ECO:0000256" key="9">
    <source>
        <dbReference type="ARBA" id="ARBA00023212"/>
    </source>
</evidence>
<dbReference type="GO" id="GO:0016787">
    <property type="term" value="F:hydrolase activity"/>
    <property type="evidence" value="ECO:0007669"/>
    <property type="project" value="UniProtKB-KW"/>
</dbReference>
<keyword evidence="11" id="KW-0472">Membrane</keyword>
<evidence type="ECO:0000256" key="5">
    <source>
        <dbReference type="ARBA" id="ARBA00022701"/>
    </source>
</evidence>
<dbReference type="Gene3D" id="3.40.50.1440">
    <property type="entry name" value="Tubulin/FtsZ, GTPase domain"/>
    <property type="match status" value="1"/>
</dbReference>
<evidence type="ECO:0000256" key="4">
    <source>
        <dbReference type="ARBA" id="ARBA00022490"/>
    </source>
</evidence>
<organism evidence="13 14">
    <name type="scientific">Liparis tanakae</name>
    <name type="common">Tanaka's snailfish</name>
    <dbReference type="NCBI Taxonomy" id="230148"/>
    <lineage>
        <taxon>Eukaryota</taxon>
        <taxon>Metazoa</taxon>
        <taxon>Chordata</taxon>
        <taxon>Craniata</taxon>
        <taxon>Vertebrata</taxon>
        <taxon>Euteleostomi</taxon>
        <taxon>Actinopterygii</taxon>
        <taxon>Neopterygii</taxon>
        <taxon>Teleostei</taxon>
        <taxon>Neoteleostei</taxon>
        <taxon>Acanthomorphata</taxon>
        <taxon>Eupercaria</taxon>
        <taxon>Perciformes</taxon>
        <taxon>Cottioidei</taxon>
        <taxon>Cottales</taxon>
        <taxon>Liparidae</taxon>
        <taxon>Liparis</taxon>
    </lineage>
</organism>
<comment type="similarity">
    <text evidence="3">Belongs to the tubulin family.</text>
</comment>
<dbReference type="FunFam" id="3.40.50.1440:FF:000079">
    <property type="entry name" value="Tubulin, alpha 4-like"/>
    <property type="match status" value="1"/>
</dbReference>
<gene>
    <name evidence="13" type="primary">tuba_2</name>
    <name evidence="13" type="ORF">EYF80_030624</name>
</gene>
<dbReference type="InterPro" id="IPR036525">
    <property type="entry name" value="Tubulin/FtsZ_GTPase_sf"/>
</dbReference>
<dbReference type="SUPFAM" id="SSF52490">
    <property type="entry name" value="Tubulin nucleotide-binding domain-like"/>
    <property type="match status" value="1"/>
</dbReference>
<evidence type="ECO:0000256" key="2">
    <source>
        <dbReference type="ARBA" id="ARBA00004245"/>
    </source>
</evidence>
<feature type="domain" description="Tubulin/FtsZ GTPase" evidence="12">
    <location>
        <begin position="40"/>
        <end position="114"/>
    </location>
</feature>
<dbReference type="GO" id="GO:0005525">
    <property type="term" value="F:GTP binding"/>
    <property type="evidence" value="ECO:0007669"/>
    <property type="project" value="UniProtKB-KW"/>
</dbReference>
<keyword evidence="4" id="KW-0963">Cytoplasm</keyword>
<reference evidence="13 14" key="1">
    <citation type="submission" date="2019-03" db="EMBL/GenBank/DDBJ databases">
        <title>First draft genome of Liparis tanakae, snailfish: a comprehensive survey of snailfish specific genes.</title>
        <authorList>
            <person name="Kim W."/>
            <person name="Song I."/>
            <person name="Jeong J.-H."/>
            <person name="Kim D."/>
            <person name="Kim S."/>
            <person name="Ryu S."/>
            <person name="Song J.Y."/>
            <person name="Lee S.K."/>
        </authorList>
    </citation>
    <scope>NUCLEOTIDE SEQUENCE [LARGE SCALE GENOMIC DNA]</scope>
    <source>
        <tissue evidence="13">Muscle</tissue>
    </source>
</reference>
<dbReference type="InterPro" id="IPR002452">
    <property type="entry name" value="Alpha_tubulin"/>
</dbReference>
<keyword evidence="6" id="KW-0547">Nucleotide-binding</keyword>
<accession>A0A4Z2H2Y4</accession>
<dbReference type="Pfam" id="PF00091">
    <property type="entry name" value="Tubulin"/>
    <property type="match status" value="1"/>
</dbReference>
<evidence type="ECO:0000256" key="6">
    <source>
        <dbReference type="ARBA" id="ARBA00022741"/>
    </source>
</evidence>
<keyword evidence="11" id="KW-0812">Transmembrane</keyword>
<dbReference type="EMBL" id="SRLO01000362">
    <property type="protein sequence ID" value="TNN59174.1"/>
    <property type="molecule type" value="Genomic_DNA"/>
</dbReference>
<evidence type="ECO:0000256" key="11">
    <source>
        <dbReference type="SAM" id="Phobius"/>
    </source>
</evidence>
<comment type="cofactor">
    <cofactor evidence="1">
        <name>Mg(2+)</name>
        <dbReference type="ChEBI" id="CHEBI:18420"/>
    </cofactor>
</comment>
<dbReference type="AlphaFoldDB" id="A0A4Z2H2Y4"/>
<dbReference type="GO" id="GO:0005200">
    <property type="term" value="F:structural constituent of cytoskeleton"/>
    <property type="evidence" value="ECO:0007669"/>
    <property type="project" value="InterPro"/>
</dbReference>
<comment type="catalytic activity">
    <reaction evidence="10">
        <text>GTP + H2O = GDP + phosphate + H(+)</text>
        <dbReference type="Rhea" id="RHEA:19669"/>
        <dbReference type="ChEBI" id="CHEBI:15377"/>
        <dbReference type="ChEBI" id="CHEBI:15378"/>
        <dbReference type="ChEBI" id="CHEBI:37565"/>
        <dbReference type="ChEBI" id="CHEBI:43474"/>
        <dbReference type="ChEBI" id="CHEBI:58189"/>
    </reaction>
    <physiologicalReaction direction="left-to-right" evidence="10">
        <dbReference type="Rhea" id="RHEA:19670"/>
    </physiologicalReaction>
</comment>
<dbReference type="OrthoDB" id="1662883at2759"/>
<comment type="subcellular location">
    <subcellularLocation>
        <location evidence="2">Cytoplasm</location>
        <location evidence="2">Cytoskeleton</location>
    </subcellularLocation>
</comment>
<dbReference type="PRINTS" id="PR01162">
    <property type="entry name" value="ALPHATUBULIN"/>
</dbReference>
<keyword evidence="11" id="KW-1133">Transmembrane helix</keyword>
<evidence type="ECO:0000313" key="13">
    <source>
        <dbReference type="EMBL" id="TNN59174.1"/>
    </source>
</evidence>
<evidence type="ECO:0000256" key="10">
    <source>
        <dbReference type="ARBA" id="ARBA00049117"/>
    </source>
</evidence>
<keyword evidence="8" id="KW-0342">GTP-binding</keyword>
<dbReference type="GO" id="GO:0005874">
    <property type="term" value="C:microtubule"/>
    <property type="evidence" value="ECO:0007669"/>
    <property type="project" value="UniProtKB-KW"/>
</dbReference>
<keyword evidence="7" id="KW-0378">Hydrolase</keyword>
<feature type="transmembrane region" description="Helical" evidence="11">
    <location>
        <begin position="121"/>
        <end position="145"/>
    </location>
</feature>
<evidence type="ECO:0000313" key="14">
    <source>
        <dbReference type="Proteomes" id="UP000314294"/>
    </source>
</evidence>
<protein>
    <submittedName>
        <fullName evidence="13">Tubulin alpha chain</fullName>
    </submittedName>
</protein>
<name>A0A4Z2H2Y4_9TELE</name>
<comment type="caution">
    <text evidence="13">The sequence shown here is derived from an EMBL/GenBank/DDBJ whole genome shotgun (WGS) entry which is preliminary data.</text>
</comment>
<evidence type="ECO:0000256" key="7">
    <source>
        <dbReference type="ARBA" id="ARBA00022801"/>
    </source>
</evidence>
<keyword evidence="14" id="KW-1185">Reference proteome</keyword>
<dbReference type="InterPro" id="IPR000217">
    <property type="entry name" value="Tubulin"/>
</dbReference>
<keyword evidence="9" id="KW-0206">Cytoskeleton</keyword>
<sequence>MATAVFQDGDGGQTNGWRDDDYLPFRWHDINNEHFGWLRECISIHVGQAGVQIGNACWELYCLEHGIQPDGQMPSGKTIGGGDDSYNTFFSETGAGKHVPRAVFVDLEPTVIDIQMRLPKALLLSGWSWIILFFMAFTSMLFMYLPSSFPPSAKTSVVVASMSASTGGKSSAPARLSSMLIVEWVSLALELRADSVLRKLILLFWLDSEVLDSDFFSLPRREPLRNRPFFLGFTASGSTWSVRAKPPRDGPRWVGVATGVSSPEALVVVMRGMSCCKTAPLLCSLRREVREVRRGERTTAAMPYGTLCRTP</sequence>
<dbReference type="PRINTS" id="PR01161">
    <property type="entry name" value="TUBULIN"/>
</dbReference>
<dbReference type="Proteomes" id="UP000314294">
    <property type="component" value="Unassembled WGS sequence"/>
</dbReference>
<evidence type="ECO:0000256" key="1">
    <source>
        <dbReference type="ARBA" id="ARBA00001946"/>
    </source>
</evidence>
<keyword evidence="5" id="KW-0493">Microtubule</keyword>
<evidence type="ECO:0000256" key="8">
    <source>
        <dbReference type="ARBA" id="ARBA00023134"/>
    </source>
</evidence>
<evidence type="ECO:0000259" key="12">
    <source>
        <dbReference type="Pfam" id="PF00091"/>
    </source>
</evidence>
<dbReference type="InterPro" id="IPR003008">
    <property type="entry name" value="Tubulin_FtsZ_GTPase"/>
</dbReference>